<dbReference type="Gene3D" id="3.90.1570.10">
    <property type="entry name" value="tt1808, chain A"/>
    <property type="match status" value="1"/>
</dbReference>
<evidence type="ECO:0000313" key="2">
    <source>
        <dbReference type="EMBL" id="MFC5404610.1"/>
    </source>
</evidence>
<dbReference type="InterPro" id="IPR008538">
    <property type="entry name" value="Uma2"/>
</dbReference>
<keyword evidence="2" id="KW-0255">Endonuclease</keyword>
<protein>
    <submittedName>
        <fullName evidence="2">Uma2 family endonuclease</fullName>
    </submittedName>
</protein>
<dbReference type="EMBL" id="JBHSMI010000028">
    <property type="protein sequence ID" value="MFC5404610.1"/>
    <property type="molecule type" value="Genomic_DNA"/>
</dbReference>
<dbReference type="InterPro" id="IPR012296">
    <property type="entry name" value="Nuclease_put_TT1808"/>
</dbReference>
<dbReference type="PANTHER" id="PTHR34107">
    <property type="entry name" value="SLL0198 PROTEIN-RELATED"/>
    <property type="match status" value="1"/>
</dbReference>
<organism evidence="2 3">
    <name type="scientific">Cohnella soli</name>
    <dbReference type="NCBI Taxonomy" id="425005"/>
    <lineage>
        <taxon>Bacteria</taxon>
        <taxon>Bacillati</taxon>
        <taxon>Bacillota</taxon>
        <taxon>Bacilli</taxon>
        <taxon>Bacillales</taxon>
        <taxon>Paenibacillaceae</taxon>
        <taxon>Cohnella</taxon>
    </lineage>
</organism>
<evidence type="ECO:0000313" key="3">
    <source>
        <dbReference type="Proteomes" id="UP001596113"/>
    </source>
</evidence>
<dbReference type="SUPFAM" id="SSF52980">
    <property type="entry name" value="Restriction endonuclease-like"/>
    <property type="match status" value="1"/>
</dbReference>
<dbReference type="Pfam" id="PF05685">
    <property type="entry name" value="Uma2"/>
    <property type="match status" value="1"/>
</dbReference>
<sequence>MSEKKKDQPERVREQPMTYDAYAQMPDDGNRYEIFDGVLELMSGPSIPHQVINTKLLLLITQSCDSDYIVLVAPLDVILSQTNVLQPDLIMVHRNRMDIITKRGIEGPPDLIVEVLSPSSHKRDKVRKMQIYARHDVPEYWVIDPAARTLEQYALADGRYTLGNVFEDDERIDSDKLPCVSFVINELFADELLRRLQ</sequence>
<keyword evidence="2" id="KW-0378">Hydrolase</keyword>
<dbReference type="GO" id="GO:0004519">
    <property type="term" value="F:endonuclease activity"/>
    <property type="evidence" value="ECO:0007669"/>
    <property type="project" value="UniProtKB-KW"/>
</dbReference>
<proteinExistence type="predicted"/>
<keyword evidence="2" id="KW-0540">Nuclease</keyword>
<name>A0ABW0HW68_9BACL</name>
<accession>A0ABW0HW68</accession>
<reference evidence="3" key="1">
    <citation type="journal article" date="2019" name="Int. J. Syst. Evol. Microbiol.">
        <title>The Global Catalogue of Microorganisms (GCM) 10K type strain sequencing project: providing services to taxonomists for standard genome sequencing and annotation.</title>
        <authorList>
            <consortium name="The Broad Institute Genomics Platform"/>
            <consortium name="The Broad Institute Genome Sequencing Center for Infectious Disease"/>
            <person name="Wu L."/>
            <person name="Ma J."/>
        </authorList>
    </citation>
    <scope>NUCLEOTIDE SEQUENCE [LARGE SCALE GENOMIC DNA]</scope>
    <source>
        <strain evidence="3">CGMCC 1.18575</strain>
    </source>
</reference>
<dbReference type="RefSeq" id="WP_378135052.1">
    <property type="nucleotide sequence ID" value="NZ_JBHSMI010000028.1"/>
</dbReference>
<evidence type="ECO:0000259" key="1">
    <source>
        <dbReference type="Pfam" id="PF05685"/>
    </source>
</evidence>
<dbReference type="CDD" id="cd06260">
    <property type="entry name" value="DUF820-like"/>
    <property type="match status" value="1"/>
</dbReference>
<dbReference type="PANTHER" id="PTHR34107:SF4">
    <property type="entry name" value="SLL1222 PROTEIN"/>
    <property type="match status" value="1"/>
</dbReference>
<keyword evidence="3" id="KW-1185">Reference proteome</keyword>
<feature type="domain" description="Putative restriction endonuclease" evidence="1">
    <location>
        <begin position="20"/>
        <end position="177"/>
    </location>
</feature>
<gene>
    <name evidence="2" type="ORF">ACFPOF_17885</name>
</gene>
<dbReference type="Proteomes" id="UP001596113">
    <property type="component" value="Unassembled WGS sequence"/>
</dbReference>
<comment type="caution">
    <text evidence="2">The sequence shown here is derived from an EMBL/GenBank/DDBJ whole genome shotgun (WGS) entry which is preliminary data.</text>
</comment>
<dbReference type="InterPro" id="IPR011335">
    <property type="entry name" value="Restrct_endonuc-II-like"/>
</dbReference>